<feature type="transmembrane region" description="Helical" evidence="2">
    <location>
        <begin position="57"/>
        <end position="76"/>
    </location>
</feature>
<keyword evidence="4" id="KW-1185">Reference proteome</keyword>
<feature type="transmembrane region" description="Helical" evidence="2">
    <location>
        <begin position="88"/>
        <end position="109"/>
    </location>
</feature>
<dbReference type="PANTHER" id="PTHR38848:SF3">
    <property type="entry name" value="G-PROTEIN COUPLED RECEPTORS FAMILY 3 PROFILE DOMAIN-CONTAINING PROTEIN"/>
    <property type="match status" value="1"/>
</dbReference>
<reference evidence="3 4" key="1">
    <citation type="submission" date="2016-10" db="EMBL/GenBank/DDBJ databases">
        <title>Proteomics and genomics reveal pathogen-plant mechanisms compatible with a hemibiotrophic lifestyle of Diplodia corticola.</title>
        <authorList>
            <person name="Fernandes I."/>
            <person name="De Jonge R."/>
            <person name="Van De Peer Y."/>
            <person name="Devreese B."/>
            <person name="Alves A."/>
            <person name="Esteves A.C."/>
        </authorList>
    </citation>
    <scope>NUCLEOTIDE SEQUENCE [LARGE SCALE GENOMIC DNA]</scope>
    <source>
        <strain evidence="3 4">CBS 112549</strain>
    </source>
</reference>
<gene>
    <name evidence="3" type="ORF">BKCO1_8100025</name>
</gene>
<protein>
    <submittedName>
        <fullName evidence="3">Uncharacterized protein</fullName>
    </submittedName>
</protein>
<keyword evidence="2" id="KW-1133">Transmembrane helix</keyword>
<evidence type="ECO:0000256" key="1">
    <source>
        <dbReference type="SAM" id="MobiDB-lite"/>
    </source>
</evidence>
<dbReference type="EMBL" id="MNUE01000081">
    <property type="protein sequence ID" value="OJD29424.1"/>
    <property type="molecule type" value="Genomic_DNA"/>
</dbReference>
<sequence length="449" mass="49208">MVALPARGIRHAPDKTSPIIFTVASTTCMLALAYMLGSRARHLRLNNISRMNFVRKLVVFMYIVGILFVATMTIMANGRGVVTYADCHAAIIMCLAFYMGSKYLMYLFLVERAHVIRAPSTRRLSDKVWLCGMSIVNLGFGALSVVGFLWPVAQISEIDGKCRVGMLPRVTITMLAFDIVINIGFTVLFICLLWPLLSFHSKRSRPNATVSWFDHLLSRTPNIEIRENDEVRVDVGNDRLLRVLRKLVLKTVVGAFLIMLPTTANLALLFKLGNHEQGWLCSTICSLDVTWSVCIVHWLTVDHADLDGSIDLPAANATGKSVTNTTTTTTTDTEHNRLSRASNCSARLQDAARPSFLEIPGQAPLAKSLTIVTASDGSEADAEQATPLGAVRKRTSISQSSLHQVVSAEGSVESEAGLLTPGPASRRPTGESLSFDHIERLSGQAERRI</sequence>
<feature type="transmembrane region" description="Helical" evidence="2">
    <location>
        <begin position="129"/>
        <end position="150"/>
    </location>
</feature>
<evidence type="ECO:0000313" key="3">
    <source>
        <dbReference type="EMBL" id="OJD29424.1"/>
    </source>
</evidence>
<accession>A0A1J9QLT9</accession>
<keyword evidence="2" id="KW-0472">Membrane</keyword>
<evidence type="ECO:0000313" key="4">
    <source>
        <dbReference type="Proteomes" id="UP000183809"/>
    </source>
</evidence>
<feature type="transmembrane region" description="Helical" evidence="2">
    <location>
        <begin position="19"/>
        <end position="36"/>
    </location>
</feature>
<dbReference type="GeneID" id="31019724"/>
<feature type="transmembrane region" description="Helical" evidence="2">
    <location>
        <begin position="170"/>
        <end position="197"/>
    </location>
</feature>
<proteinExistence type="predicted"/>
<keyword evidence="2" id="KW-0812">Transmembrane</keyword>
<dbReference type="AlphaFoldDB" id="A0A1J9QLT9"/>
<dbReference type="PANTHER" id="PTHR38848">
    <property type="entry name" value="G-PROTEIN COUPLED RECEPTORS FAMILY 3 PROFILE DOMAIN-CONTAINING PROTEIN"/>
    <property type="match status" value="1"/>
</dbReference>
<comment type="caution">
    <text evidence="3">The sequence shown here is derived from an EMBL/GenBank/DDBJ whole genome shotgun (WGS) entry which is preliminary data.</text>
</comment>
<feature type="transmembrane region" description="Helical" evidence="2">
    <location>
        <begin position="247"/>
        <end position="270"/>
    </location>
</feature>
<name>A0A1J9QLT9_9PEZI</name>
<dbReference type="RefSeq" id="XP_020125684.1">
    <property type="nucleotide sequence ID" value="XM_020279461.1"/>
</dbReference>
<feature type="region of interest" description="Disordered" evidence="1">
    <location>
        <begin position="400"/>
        <end position="436"/>
    </location>
</feature>
<evidence type="ECO:0000256" key="2">
    <source>
        <dbReference type="SAM" id="Phobius"/>
    </source>
</evidence>
<dbReference type="Proteomes" id="UP000183809">
    <property type="component" value="Unassembled WGS sequence"/>
</dbReference>
<organism evidence="3 4">
    <name type="scientific">Diplodia corticola</name>
    <dbReference type="NCBI Taxonomy" id="236234"/>
    <lineage>
        <taxon>Eukaryota</taxon>
        <taxon>Fungi</taxon>
        <taxon>Dikarya</taxon>
        <taxon>Ascomycota</taxon>
        <taxon>Pezizomycotina</taxon>
        <taxon>Dothideomycetes</taxon>
        <taxon>Dothideomycetes incertae sedis</taxon>
        <taxon>Botryosphaeriales</taxon>
        <taxon>Botryosphaeriaceae</taxon>
        <taxon>Diplodia</taxon>
    </lineage>
</organism>
<dbReference type="OrthoDB" id="3210850at2759"/>